<feature type="region of interest" description="Disordered" evidence="1">
    <location>
        <begin position="426"/>
        <end position="467"/>
    </location>
</feature>
<feature type="compositionally biased region" description="Polar residues" evidence="1">
    <location>
        <begin position="498"/>
        <end position="513"/>
    </location>
</feature>
<reference evidence="2 3" key="1">
    <citation type="journal article" date="2020" name="Cell">
        <title>Large-Scale Comparative Analyses of Tick Genomes Elucidate Their Genetic Diversity and Vector Capacities.</title>
        <authorList>
            <consortium name="Tick Genome and Microbiome Consortium (TIGMIC)"/>
            <person name="Jia N."/>
            <person name="Wang J."/>
            <person name="Shi W."/>
            <person name="Du L."/>
            <person name="Sun Y."/>
            <person name="Zhan W."/>
            <person name="Jiang J.F."/>
            <person name="Wang Q."/>
            <person name="Zhang B."/>
            <person name="Ji P."/>
            <person name="Bell-Sakyi L."/>
            <person name="Cui X.M."/>
            <person name="Yuan T.T."/>
            <person name="Jiang B.G."/>
            <person name="Yang W.F."/>
            <person name="Lam T.T."/>
            <person name="Chang Q.C."/>
            <person name="Ding S.J."/>
            <person name="Wang X.J."/>
            <person name="Zhu J.G."/>
            <person name="Ruan X.D."/>
            <person name="Zhao L."/>
            <person name="Wei J.T."/>
            <person name="Ye R.Z."/>
            <person name="Que T.C."/>
            <person name="Du C.H."/>
            <person name="Zhou Y.H."/>
            <person name="Cheng J.X."/>
            <person name="Dai P.F."/>
            <person name="Guo W.B."/>
            <person name="Han X.H."/>
            <person name="Huang E.J."/>
            <person name="Li L.F."/>
            <person name="Wei W."/>
            <person name="Gao Y.C."/>
            <person name="Liu J.Z."/>
            <person name="Shao H.Z."/>
            <person name="Wang X."/>
            <person name="Wang C.C."/>
            <person name="Yang T.C."/>
            <person name="Huo Q.B."/>
            <person name="Li W."/>
            <person name="Chen H.Y."/>
            <person name="Chen S.E."/>
            <person name="Zhou L.G."/>
            <person name="Ni X.B."/>
            <person name="Tian J.H."/>
            <person name="Sheng Y."/>
            <person name="Liu T."/>
            <person name="Pan Y.S."/>
            <person name="Xia L.Y."/>
            <person name="Li J."/>
            <person name="Zhao F."/>
            <person name="Cao W.C."/>
        </authorList>
    </citation>
    <scope>NUCLEOTIDE SEQUENCE [LARGE SCALE GENOMIC DNA]</scope>
    <source>
        <strain evidence="2">HaeL-2018</strain>
    </source>
</reference>
<dbReference type="EMBL" id="JABSTR010000008">
    <property type="protein sequence ID" value="KAH9378335.1"/>
    <property type="molecule type" value="Genomic_DNA"/>
</dbReference>
<feature type="compositionally biased region" description="Low complexity" evidence="1">
    <location>
        <begin position="162"/>
        <end position="173"/>
    </location>
</feature>
<gene>
    <name evidence="2" type="ORF">HPB48_009924</name>
</gene>
<keyword evidence="3" id="KW-1185">Reference proteome</keyword>
<feature type="region of interest" description="Disordered" evidence="1">
    <location>
        <begin position="601"/>
        <end position="635"/>
    </location>
</feature>
<organism evidence="2 3">
    <name type="scientific">Haemaphysalis longicornis</name>
    <name type="common">Bush tick</name>
    <dbReference type="NCBI Taxonomy" id="44386"/>
    <lineage>
        <taxon>Eukaryota</taxon>
        <taxon>Metazoa</taxon>
        <taxon>Ecdysozoa</taxon>
        <taxon>Arthropoda</taxon>
        <taxon>Chelicerata</taxon>
        <taxon>Arachnida</taxon>
        <taxon>Acari</taxon>
        <taxon>Parasitiformes</taxon>
        <taxon>Ixodida</taxon>
        <taxon>Ixodoidea</taxon>
        <taxon>Ixodidae</taxon>
        <taxon>Haemaphysalinae</taxon>
        <taxon>Haemaphysalis</taxon>
    </lineage>
</organism>
<proteinExistence type="predicted"/>
<sequence>MLRTNNRQEVACPVKTKPTYGMWLKSEWTILDKKFLFHAGYVKVPMAEMLHVCSECPSFKEANTRKDRSHIPLPMSQQLPNRRLHQNENAGHLQAVTKESEPRYKRKMLRTNNRQEVACPVKTKPTYGMWLKTSLCTNMIEHQRSSAPGNEEPCPSGEHSVQESASSAQSAVPSSPPTKIQTGEWTRSELVALARLRIKLGPRVPARELRIHMKSRQTTSISKAMQSARYRQVLKEVREGTTTAETSADVDDHDSEGCPGTVGGAAADAFPGTADAPVPVHHRPCPPPSTHPSPPSRLPDPHYAATDEGCHLARDGSNGMKGLHPAPGPVMGRQRAQIGRCTSSTGPADRPLTLLGGTCTSSAGPADSHHGLPVTSSSPGYIVYEPEIRSSPAAKRLQKGRLIINLASSEDSAPLDHLAARVASGAVPSPRAQPLVGAATPHADRSFDPGEGAAAASLAAGSQPSGAAVPGELARNIGVHSCVLGSLNSPLGGSSSGTNPANTHDQPVTNENDATQGLVPELLYRYSSTIAPGRSRGPAIEASSSYVRWTDAQLRLLARAEVQLPLTIRNINQALVPLYPTSTFDAIKSCRRQERYRQILTQERQRGAIKDPSPPVTPDPSEHSDSTSDSDGCTDPVPILADIERSLDKYKIVAPGLGRNLAEVPINMSDITAIYDHFNRRLFMEHQRLYSMGPKVLLEDLIAGSGGLGPVSVEDIHQTFDPIFVDPSPRSAARGVKQVGQKIDLEMRQVIKKLLHLPASFPDITIHLPHRAGGLGALELARVAAECQLKAFARL</sequence>
<feature type="compositionally biased region" description="Pro residues" evidence="1">
    <location>
        <begin position="285"/>
        <end position="298"/>
    </location>
</feature>
<dbReference type="OrthoDB" id="8065378at2759"/>
<protein>
    <submittedName>
        <fullName evidence="2">Uncharacterized protein</fullName>
    </submittedName>
</protein>
<evidence type="ECO:0000313" key="2">
    <source>
        <dbReference type="EMBL" id="KAH9378335.1"/>
    </source>
</evidence>
<name>A0A9J6GVA8_HAELO</name>
<dbReference type="Proteomes" id="UP000821853">
    <property type="component" value="Unassembled WGS sequence"/>
</dbReference>
<dbReference type="VEuPathDB" id="VectorBase:HLOH_050928"/>
<evidence type="ECO:0000313" key="3">
    <source>
        <dbReference type="Proteomes" id="UP000821853"/>
    </source>
</evidence>
<feature type="region of interest" description="Disordered" evidence="1">
    <location>
        <begin position="270"/>
        <end position="300"/>
    </location>
</feature>
<feature type="region of interest" description="Disordered" evidence="1">
    <location>
        <begin position="490"/>
        <end position="513"/>
    </location>
</feature>
<comment type="caution">
    <text evidence="2">The sequence shown here is derived from an EMBL/GenBank/DDBJ whole genome shotgun (WGS) entry which is preliminary data.</text>
</comment>
<evidence type="ECO:0000256" key="1">
    <source>
        <dbReference type="SAM" id="MobiDB-lite"/>
    </source>
</evidence>
<feature type="compositionally biased region" description="Low complexity" evidence="1">
    <location>
        <begin position="452"/>
        <end position="467"/>
    </location>
</feature>
<feature type="compositionally biased region" description="Low complexity" evidence="1">
    <location>
        <begin position="270"/>
        <end position="279"/>
    </location>
</feature>
<dbReference type="AlphaFoldDB" id="A0A9J6GVA8"/>
<feature type="region of interest" description="Disordered" evidence="1">
    <location>
        <begin position="143"/>
        <end position="183"/>
    </location>
</feature>
<accession>A0A9J6GVA8</accession>